<proteinExistence type="predicted"/>
<dbReference type="PROSITE" id="PS50097">
    <property type="entry name" value="BTB"/>
    <property type="match status" value="1"/>
</dbReference>
<accession>A0AAV7ISW9</accession>
<dbReference type="InterPro" id="IPR000210">
    <property type="entry name" value="BTB/POZ_dom"/>
</dbReference>
<dbReference type="Proteomes" id="UP000826195">
    <property type="component" value="Unassembled WGS sequence"/>
</dbReference>
<evidence type="ECO:0000259" key="1">
    <source>
        <dbReference type="PROSITE" id="PS50097"/>
    </source>
</evidence>
<dbReference type="AlphaFoldDB" id="A0AAV7ISW9"/>
<keyword evidence="3" id="KW-1185">Reference proteome</keyword>
<evidence type="ECO:0000313" key="2">
    <source>
        <dbReference type="EMBL" id="KAH0567873.1"/>
    </source>
</evidence>
<dbReference type="Gene3D" id="3.30.710.10">
    <property type="entry name" value="Potassium Channel Kv1.1, Chain A"/>
    <property type="match status" value="1"/>
</dbReference>
<dbReference type="InterPro" id="IPR011333">
    <property type="entry name" value="SKP1/BTB/POZ_sf"/>
</dbReference>
<protein>
    <recommendedName>
        <fullName evidence="1">BTB domain-containing protein</fullName>
    </recommendedName>
</protein>
<reference evidence="2 3" key="1">
    <citation type="journal article" date="2021" name="J. Hered.">
        <title>A chromosome-level genome assembly of the parasitoid wasp, Cotesia glomerata (Hymenoptera: Braconidae).</title>
        <authorList>
            <person name="Pinto B.J."/>
            <person name="Weis J.J."/>
            <person name="Gamble T."/>
            <person name="Ode P.J."/>
            <person name="Paul R."/>
            <person name="Zaspel J.M."/>
        </authorList>
    </citation>
    <scope>NUCLEOTIDE SEQUENCE [LARGE SCALE GENOMIC DNA]</scope>
    <source>
        <strain evidence="2">CgM1</strain>
    </source>
</reference>
<organism evidence="2 3">
    <name type="scientific">Cotesia glomerata</name>
    <name type="common">Lepidopteran parasitic wasp</name>
    <name type="synonym">Apanteles glomeratus</name>
    <dbReference type="NCBI Taxonomy" id="32391"/>
    <lineage>
        <taxon>Eukaryota</taxon>
        <taxon>Metazoa</taxon>
        <taxon>Ecdysozoa</taxon>
        <taxon>Arthropoda</taxon>
        <taxon>Hexapoda</taxon>
        <taxon>Insecta</taxon>
        <taxon>Pterygota</taxon>
        <taxon>Neoptera</taxon>
        <taxon>Endopterygota</taxon>
        <taxon>Hymenoptera</taxon>
        <taxon>Apocrita</taxon>
        <taxon>Ichneumonoidea</taxon>
        <taxon>Braconidae</taxon>
        <taxon>Microgastrinae</taxon>
        <taxon>Cotesia</taxon>
    </lineage>
</organism>
<dbReference type="Pfam" id="PF00651">
    <property type="entry name" value="BTB"/>
    <property type="match status" value="1"/>
</dbReference>
<dbReference type="SUPFAM" id="SSF54695">
    <property type="entry name" value="POZ domain"/>
    <property type="match status" value="1"/>
</dbReference>
<dbReference type="EMBL" id="JAHXZJ010000001">
    <property type="protein sequence ID" value="KAH0567873.1"/>
    <property type="molecule type" value="Genomic_DNA"/>
</dbReference>
<dbReference type="CDD" id="cd18186">
    <property type="entry name" value="BTB_POZ_ZBTB_KLHL-like"/>
    <property type="match status" value="1"/>
</dbReference>
<evidence type="ECO:0000313" key="3">
    <source>
        <dbReference type="Proteomes" id="UP000826195"/>
    </source>
</evidence>
<comment type="caution">
    <text evidence="2">The sequence shown here is derived from an EMBL/GenBank/DDBJ whole genome shotgun (WGS) entry which is preliminary data.</text>
</comment>
<dbReference type="SUPFAM" id="SSF49599">
    <property type="entry name" value="TRAF domain-like"/>
    <property type="match status" value="1"/>
</dbReference>
<gene>
    <name evidence="2" type="ORF">KQX54_015614</name>
</gene>
<feature type="domain" description="BTB" evidence="1">
    <location>
        <begin position="127"/>
        <end position="175"/>
    </location>
</feature>
<sequence length="175" mass="20424">MNDISLYIEKTGDDVEHKLNLDSPKFATGADDEEIKWHLRLHTENEESEDKKCSKNGTDSHIHAEFFKKADLEEKKSEFFPNDMQKIYIELTIYDDPTTYSNSITLKKPTSHVVEDYQRLFESKEGCDVVIKVRNETFKAHKTTLMARSEMFFKLFILAMKEENNTGEMITLTDI</sequence>
<name>A0AAV7ISW9_COTGL</name>